<feature type="transmembrane region" description="Helical" evidence="2">
    <location>
        <begin position="97"/>
        <end position="121"/>
    </location>
</feature>
<protein>
    <recommendedName>
        <fullName evidence="3">Fibronectin type-III domain-containing protein</fullName>
    </recommendedName>
</protein>
<accession>A0A9W8CY19</accession>
<evidence type="ECO:0000259" key="3">
    <source>
        <dbReference type="SMART" id="SM00060"/>
    </source>
</evidence>
<feature type="transmembrane region" description="Helical" evidence="2">
    <location>
        <begin position="133"/>
        <end position="155"/>
    </location>
</feature>
<feature type="domain" description="Fibronectin type-III" evidence="3">
    <location>
        <begin position="228"/>
        <end position="373"/>
    </location>
</feature>
<evidence type="ECO:0000313" key="5">
    <source>
        <dbReference type="Proteomes" id="UP001143981"/>
    </source>
</evidence>
<name>A0A9W8CY19_9FUNG</name>
<dbReference type="CDD" id="cd06503">
    <property type="entry name" value="ATP-synt_Fo_b"/>
    <property type="match status" value="1"/>
</dbReference>
<feature type="region of interest" description="Disordered" evidence="1">
    <location>
        <begin position="492"/>
        <end position="518"/>
    </location>
</feature>
<dbReference type="OrthoDB" id="5572782at2759"/>
<dbReference type="Proteomes" id="UP001143981">
    <property type="component" value="Unassembled WGS sequence"/>
</dbReference>
<feature type="compositionally biased region" description="Gly residues" evidence="1">
    <location>
        <begin position="851"/>
        <end position="866"/>
    </location>
</feature>
<feature type="compositionally biased region" description="Low complexity" evidence="1">
    <location>
        <begin position="34"/>
        <end position="45"/>
    </location>
</feature>
<dbReference type="EMBL" id="JANBOI010000131">
    <property type="protein sequence ID" value="KAJ1733559.1"/>
    <property type="molecule type" value="Genomic_DNA"/>
</dbReference>
<feature type="region of interest" description="Disordered" evidence="1">
    <location>
        <begin position="264"/>
        <end position="300"/>
    </location>
</feature>
<feature type="region of interest" description="Disordered" evidence="1">
    <location>
        <begin position="837"/>
        <end position="884"/>
    </location>
</feature>
<keyword evidence="2" id="KW-0812">Transmembrane</keyword>
<dbReference type="AlphaFoldDB" id="A0A9W8CY19"/>
<organism evidence="4 5">
    <name type="scientific">Coemansia biformis</name>
    <dbReference type="NCBI Taxonomy" id="1286918"/>
    <lineage>
        <taxon>Eukaryota</taxon>
        <taxon>Fungi</taxon>
        <taxon>Fungi incertae sedis</taxon>
        <taxon>Zoopagomycota</taxon>
        <taxon>Kickxellomycotina</taxon>
        <taxon>Kickxellomycetes</taxon>
        <taxon>Kickxellales</taxon>
        <taxon>Kickxellaceae</taxon>
        <taxon>Coemansia</taxon>
    </lineage>
</organism>
<gene>
    <name evidence="4" type="ORF">LPJ61_001502</name>
</gene>
<feature type="region of interest" description="Disordered" evidence="1">
    <location>
        <begin position="1"/>
        <end position="45"/>
    </location>
</feature>
<feature type="compositionally biased region" description="Pro residues" evidence="1">
    <location>
        <begin position="277"/>
        <end position="300"/>
    </location>
</feature>
<evidence type="ECO:0000256" key="1">
    <source>
        <dbReference type="SAM" id="MobiDB-lite"/>
    </source>
</evidence>
<dbReference type="CDD" id="cd00063">
    <property type="entry name" value="FN3"/>
    <property type="match status" value="1"/>
</dbReference>
<feature type="transmembrane region" description="Helical" evidence="2">
    <location>
        <begin position="73"/>
        <end position="91"/>
    </location>
</feature>
<dbReference type="Gene3D" id="2.60.40.10">
    <property type="entry name" value="Immunoglobulins"/>
    <property type="match status" value="1"/>
</dbReference>
<feature type="region of interest" description="Disordered" evidence="1">
    <location>
        <begin position="998"/>
        <end position="1071"/>
    </location>
</feature>
<dbReference type="SMART" id="SM00060">
    <property type="entry name" value="FN3"/>
    <property type="match status" value="1"/>
</dbReference>
<dbReference type="PANTHER" id="PTHR34491">
    <property type="entry name" value="A-TYPE INCLUSION PROTEIN, PUTATIVE-RELATED"/>
    <property type="match status" value="1"/>
</dbReference>
<dbReference type="InterPro" id="IPR013783">
    <property type="entry name" value="Ig-like_fold"/>
</dbReference>
<comment type="caution">
    <text evidence="4">The sequence shown here is derived from an EMBL/GenBank/DDBJ whole genome shotgun (WGS) entry which is preliminary data.</text>
</comment>
<proteinExistence type="predicted"/>
<dbReference type="PANTHER" id="PTHR34491:SF156">
    <property type="entry name" value="KINESIN MOTOR DOMAIN-CONTAINING PROTEIN"/>
    <property type="match status" value="1"/>
</dbReference>
<reference evidence="4" key="1">
    <citation type="submission" date="2022-07" db="EMBL/GenBank/DDBJ databases">
        <title>Phylogenomic reconstructions and comparative analyses of Kickxellomycotina fungi.</title>
        <authorList>
            <person name="Reynolds N.K."/>
            <person name="Stajich J.E."/>
            <person name="Barry K."/>
            <person name="Grigoriev I.V."/>
            <person name="Crous P."/>
            <person name="Smith M.E."/>
        </authorList>
    </citation>
    <scope>NUCLEOTIDE SEQUENCE</scope>
    <source>
        <strain evidence="4">BCRC 34381</strain>
    </source>
</reference>
<evidence type="ECO:0000256" key="2">
    <source>
        <dbReference type="SAM" id="Phobius"/>
    </source>
</evidence>
<keyword evidence="2" id="KW-1133">Transmembrane helix</keyword>
<feature type="region of interest" description="Disordered" evidence="1">
    <location>
        <begin position="693"/>
        <end position="725"/>
    </location>
</feature>
<sequence>MKPGRPAASTPQAAGAGRRHGRRPAEDGDQRGLPAAAAPAQPSEAGLAEGDDFAAMLDAWWDRILQFFVRHRATAVLAAWLGVFAFDVVDLHMPAEWLVFTFFSFSVFVQVFGMSILLFAALTAAMTALNVTVYCLLPFAATSLLSTVVVCMLLVRGVHGLDSRGWAITALMSLSRLNTPWCETLPDYLQAPVAAYCASFGLLWIVYHSSSRLEHLVDPLCLVLGVIPPPPPRLSVVEIGDTSAVVCWSQDIAAGGLLTAEPESARSSSVAHHKGAAPPPDVSPPPTPASPAEQPAPAPCGPAGDSVVRIGCFATVERCQLPEACISHYEVEVDGRVVGACRRTDEAARVQGLQPARTYQIRVWALSESRGRAPSAPVFVTTSIAPEGAASDNHAHGDQSNQQALDGSPLELESVHKEIADVHAATSELEETAAALRAQAEADCGRLQKEIAELRLRRKETEAAKAAQRDRIRELEAEKRLLDKEKAALRGEIAEAESRRQRAQQRRRDHERRTEEHLRQARLLQAKIERERRDHENELQALRSTIDSLKLEAARAIQRAHDLSQEQEEAMQQLRDKQAGLAAQEEENAGLDGRVKRAIQRRRQLRTSQRESLSIIARLQAEVDALAPQLDEATAQRRRLAAAAAAGLALPSHAIPAIACPLPVHPASYGGGSLGRRDLGAADVTAAANFMTNSLPPRLRSGSRPADSDAGGSARASGRHGRSSSFVVDSMVTGTAAPPLPFRYAAHHGTSSIGGRSASIAALGEDSLGYDGAPSRRSADLGDLLGFWSRKSPGLAADMPPAIGLRAPPWSSSSCTPPISPPTTAAEASALSILKDTDLAYPTPKRPSYSSGGGGGGSGPFCGGTGYRNVPFPQPPPEAHSGYSGKLHNSALGRMLADPLEGAGRVHAHLGLPRLRAASGWPDADHSQRLPLGTGVADRPVPGRVSVAGDQHSPSYVDPLASDSGPFVLRAGSPAGRPQHLFAGDVLGMHRPADIYTPVGKGRPRVAPIGAPVRRRHEAPPAPRRPPARSHEDLPLAGAGDEAETDNAPPLAAGSQSCRASMDHGAARSSPFNESLYCEHSFWERDADAHGPPAPAQPNNRHE</sequence>
<dbReference type="InterPro" id="IPR036116">
    <property type="entry name" value="FN3_sf"/>
</dbReference>
<evidence type="ECO:0000313" key="4">
    <source>
        <dbReference type="EMBL" id="KAJ1733559.1"/>
    </source>
</evidence>
<keyword evidence="5" id="KW-1185">Reference proteome</keyword>
<dbReference type="InterPro" id="IPR003961">
    <property type="entry name" value="FN3_dom"/>
</dbReference>
<keyword evidence="2" id="KW-0472">Membrane</keyword>
<dbReference type="SUPFAM" id="SSF49265">
    <property type="entry name" value="Fibronectin type III"/>
    <property type="match status" value="1"/>
</dbReference>